<feature type="compositionally biased region" description="Basic residues" evidence="6">
    <location>
        <begin position="225"/>
        <end position="234"/>
    </location>
</feature>
<evidence type="ECO:0000256" key="3">
    <source>
        <dbReference type="ARBA" id="ARBA00022737"/>
    </source>
</evidence>
<dbReference type="InterPro" id="IPR051185">
    <property type="entry name" value="ASPM"/>
</dbReference>
<dbReference type="InterPro" id="IPR011990">
    <property type="entry name" value="TPR-like_helical_dom_sf"/>
</dbReference>
<evidence type="ECO:0000256" key="4">
    <source>
        <dbReference type="ARBA" id="ARBA00022860"/>
    </source>
</evidence>
<gene>
    <name evidence="7" type="ORF">BSTOLATCC_MIC16735</name>
</gene>
<name>A0AAU9ITU4_9CILI</name>
<proteinExistence type="predicted"/>
<keyword evidence="8" id="KW-1185">Reference proteome</keyword>
<evidence type="ECO:0000256" key="6">
    <source>
        <dbReference type="SAM" id="MobiDB-lite"/>
    </source>
</evidence>
<dbReference type="CDD" id="cd23767">
    <property type="entry name" value="IQCD"/>
    <property type="match status" value="1"/>
</dbReference>
<dbReference type="InterPro" id="IPR027417">
    <property type="entry name" value="P-loop_NTPase"/>
</dbReference>
<accession>A0AAU9ITU4</accession>
<evidence type="ECO:0000256" key="1">
    <source>
        <dbReference type="ARBA" id="ARBA00004496"/>
    </source>
</evidence>
<organism evidence="7 8">
    <name type="scientific">Blepharisma stoltei</name>
    <dbReference type="NCBI Taxonomy" id="1481888"/>
    <lineage>
        <taxon>Eukaryota</taxon>
        <taxon>Sar</taxon>
        <taxon>Alveolata</taxon>
        <taxon>Ciliophora</taxon>
        <taxon>Postciliodesmatophora</taxon>
        <taxon>Heterotrichea</taxon>
        <taxon>Heterotrichida</taxon>
        <taxon>Blepharismidae</taxon>
        <taxon>Blepharisma</taxon>
    </lineage>
</organism>
<dbReference type="SUPFAM" id="SSF48452">
    <property type="entry name" value="TPR-like"/>
    <property type="match status" value="1"/>
</dbReference>
<evidence type="ECO:0000313" key="7">
    <source>
        <dbReference type="EMBL" id="CAG9316627.1"/>
    </source>
</evidence>
<dbReference type="GO" id="GO:0005737">
    <property type="term" value="C:cytoplasm"/>
    <property type="evidence" value="ECO:0007669"/>
    <property type="project" value="UniProtKB-SubCell"/>
</dbReference>
<dbReference type="GO" id="GO:0000278">
    <property type="term" value="P:mitotic cell cycle"/>
    <property type="evidence" value="ECO:0007669"/>
    <property type="project" value="TreeGrafter"/>
</dbReference>
<protein>
    <submittedName>
        <fullName evidence="7">Uncharacterized protein</fullName>
    </submittedName>
</protein>
<feature type="region of interest" description="Disordered" evidence="6">
    <location>
        <begin position="201"/>
        <end position="239"/>
    </location>
</feature>
<comment type="subcellular location">
    <subcellularLocation>
        <location evidence="1">Cytoplasm</location>
    </subcellularLocation>
</comment>
<dbReference type="GO" id="GO:0051295">
    <property type="term" value="P:establishment of meiotic spindle localization"/>
    <property type="evidence" value="ECO:0007669"/>
    <property type="project" value="TreeGrafter"/>
</dbReference>
<dbReference type="InterPro" id="IPR000048">
    <property type="entry name" value="IQ_motif_EF-hand-BS"/>
</dbReference>
<dbReference type="PANTHER" id="PTHR22706:SF1">
    <property type="entry name" value="ASSEMBLY FACTOR FOR SPINDLE MICROTUBULES"/>
    <property type="match status" value="1"/>
</dbReference>
<dbReference type="SMART" id="SM00015">
    <property type="entry name" value="IQ"/>
    <property type="match status" value="4"/>
</dbReference>
<dbReference type="Gene3D" id="1.20.5.190">
    <property type="match status" value="1"/>
</dbReference>
<keyword evidence="4" id="KW-0112">Calmodulin-binding</keyword>
<dbReference type="PROSITE" id="PS50096">
    <property type="entry name" value="IQ"/>
    <property type="match status" value="3"/>
</dbReference>
<feature type="coiled-coil region" evidence="5">
    <location>
        <begin position="397"/>
        <end position="435"/>
    </location>
</feature>
<comment type="caution">
    <text evidence="7">The sequence shown here is derived from an EMBL/GenBank/DDBJ whole genome shotgun (WGS) entry which is preliminary data.</text>
</comment>
<reference evidence="7" key="1">
    <citation type="submission" date="2021-09" db="EMBL/GenBank/DDBJ databases">
        <authorList>
            <consortium name="AG Swart"/>
            <person name="Singh M."/>
            <person name="Singh A."/>
            <person name="Seah K."/>
            <person name="Emmerich C."/>
        </authorList>
    </citation>
    <scope>NUCLEOTIDE SEQUENCE</scope>
    <source>
        <strain evidence="7">ATCC30299</strain>
    </source>
</reference>
<keyword evidence="5" id="KW-0175">Coiled coil</keyword>
<dbReference type="Proteomes" id="UP001162131">
    <property type="component" value="Unassembled WGS sequence"/>
</dbReference>
<dbReference type="SMART" id="SM00028">
    <property type="entry name" value="TPR"/>
    <property type="match status" value="3"/>
</dbReference>
<evidence type="ECO:0000256" key="2">
    <source>
        <dbReference type="ARBA" id="ARBA00022490"/>
    </source>
</evidence>
<dbReference type="Gene3D" id="1.25.40.10">
    <property type="entry name" value="Tetratricopeptide repeat domain"/>
    <property type="match status" value="1"/>
</dbReference>
<dbReference type="PANTHER" id="PTHR22706">
    <property type="entry name" value="ASSEMBLY FACTOR FOR SPINDLE MICROTUBULES"/>
    <property type="match status" value="1"/>
</dbReference>
<dbReference type="InterPro" id="IPR019734">
    <property type="entry name" value="TPR_rpt"/>
</dbReference>
<sequence>MSESKENTESIILKLNKQAMESLRDKNYEQAHFQLIKAKEKLEKLDDAPKYNQLWSITLNNFGCYFKRIGQLPEALNYLTIALEKENRFSHDVANLAGTHLNMSAILSQLGSHDKALSHAVKALKALNTQNDKKTNHWVSVAIAYHSMGLEYDYLSQRMESLKAYRTGWELAKNHLGESHQLTISLKRSCLAETEHAQSLDSVMVKRKKNSSRNSSSPRTDQFTPRKRGNKKVPHSVPAKKSLEFLPRINTSWSNSKRNSKKLVYYKENSFDSEMSKYWNFEPELQARPTFTAPLYRPLVTPPLVPPISCNSFRKRKYEALSLIENELRNSSEDTNSTTIYSKSTSSSVDYQKPSVGIQADLNKEWSHENYKMHQSKAAIAIQRTWRKYKALKKIKLRIFNRKIQSAQIKAQRAMDELENLRREKQKVVIKQEMRKYKQLIPIPFKSKTNLYCKDMRVLQTIPESRLEDQNESIKMIQAYIRMWLARKRYLRIKKSAIIIQKNVRRYQIQSLYKAVLGAAIFIQSVFRGFRTRKLYKFLIS</sequence>
<dbReference type="GO" id="GO:0005516">
    <property type="term" value="F:calmodulin binding"/>
    <property type="evidence" value="ECO:0007669"/>
    <property type="project" value="UniProtKB-KW"/>
</dbReference>
<dbReference type="GO" id="GO:0007051">
    <property type="term" value="P:spindle organization"/>
    <property type="evidence" value="ECO:0007669"/>
    <property type="project" value="TreeGrafter"/>
</dbReference>
<dbReference type="GO" id="GO:0000922">
    <property type="term" value="C:spindle pole"/>
    <property type="evidence" value="ECO:0007669"/>
    <property type="project" value="TreeGrafter"/>
</dbReference>
<evidence type="ECO:0000313" key="8">
    <source>
        <dbReference type="Proteomes" id="UP001162131"/>
    </source>
</evidence>
<dbReference type="EMBL" id="CAJZBQ010000016">
    <property type="protein sequence ID" value="CAG9316627.1"/>
    <property type="molecule type" value="Genomic_DNA"/>
</dbReference>
<dbReference type="SUPFAM" id="SSF52540">
    <property type="entry name" value="P-loop containing nucleoside triphosphate hydrolases"/>
    <property type="match status" value="1"/>
</dbReference>
<keyword evidence="3" id="KW-0677">Repeat</keyword>
<dbReference type="Pfam" id="PF00612">
    <property type="entry name" value="IQ"/>
    <property type="match status" value="4"/>
</dbReference>
<dbReference type="AlphaFoldDB" id="A0AAU9ITU4"/>
<evidence type="ECO:0000256" key="5">
    <source>
        <dbReference type="SAM" id="Coils"/>
    </source>
</evidence>
<keyword evidence="2" id="KW-0963">Cytoplasm</keyword>